<dbReference type="GO" id="GO:0008234">
    <property type="term" value="F:cysteine-type peptidase activity"/>
    <property type="evidence" value="ECO:0007669"/>
    <property type="project" value="UniProtKB-KW"/>
</dbReference>
<sequence>MAEHPPFGRYEENPSWLAVKTLHDTIIMTTPARGQPPKGATPDSIHITTLNIPCVYSAVLESVPGMHAQPPVLPDKYTPPTSRPPPEDGFSLIVHVGVGLSGGLRAERLAHKTGYTLLDHEGQSPPLVIGKDSSHGFGPPRYGDEFADELLTVVDVDNLVKELTSGSKPLMLAASNDPGRYLCDFIYYCSLSESQRACHGTPVLFVHCPPIGQQLSTEEVAEGLKRIVSHVCSQF</sequence>
<gene>
    <name evidence="5" type="ORF">GGX14DRAFT_439941</name>
</gene>
<evidence type="ECO:0000256" key="4">
    <source>
        <dbReference type="ARBA" id="ARBA00022807"/>
    </source>
</evidence>
<evidence type="ECO:0000256" key="3">
    <source>
        <dbReference type="ARBA" id="ARBA00022801"/>
    </source>
</evidence>
<comment type="similarity">
    <text evidence="1">Belongs to the peptidase C15 family.</text>
</comment>
<proteinExistence type="inferred from homology"/>
<dbReference type="InterPro" id="IPR016125">
    <property type="entry name" value="Peptidase_C15-like"/>
</dbReference>
<dbReference type="SUPFAM" id="SSF53182">
    <property type="entry name" value="Pyrrolidone carboxyl peptidase (pyroglutamate aminopeptidase)"/>
    <property type="match status" value="1"/>
</dbReference>
<dbReference type="PANTHER" id="PTHR23402">
    <property type="entry name" value="PROTEASE FAMILY C15 PYROGLUTAMYL-PEPTIDASE I-RELATED"/>
    <property type="match status" value="1"/>
</dbReference>
<keyword evidence="3" id="KW-0378">Hydrolase</keyword>
<protein>
    <submittedName>
        <fullName evidence="5">Peptidase C15 pyroglutamyl peptidase I-like protein</fullName>
    </submittedName>
</protein>
<dbReference type="Proteomes" id="UP001219525">
    <property type="component" value="Unassembled WGS sequence"/>
</dbReference>
<reference evidence="5" key="1">
    <citation type="submission" date="2023-03" db="EMBL/GenBank/DDBJ databases">
        <title>Massive genome expansion in bonnet fungi (Mycena s.s.) driven by repeated elements and novel gene families across ecological guilds.</title>
        <authorList>
            <consortium name="Lawrence Berkeley National Laboratory"/>
            <person name="Harder C.B."/>
            <person name="Miyauchi S."/>
            <person name="Viragh M."/>
            <person name="Kuo A."/>
            <person name="Thoen E."/>
            <person name="Andreopoulos B."/>
            <person name="Lu D."/>
            <person name="Skrede I."/>
            <person name="Drula E."/>
            <person name="Henrissat B."/>
            <person name="Morin E."/>
            <person name="Kohler A."/>
            <person name="Barry K."/>
            <person name="LaButti K."/>
            <person name="Morin E."/>
            <person name="Salamov A."/>
            <person name="Lipzen A."/>
            <person name="Mereny Z."/>
            <person name="Hegedus B."/>
            <person name="Baldrian P."/>
            <person name="Stursova M."/>
            <person name="Weitz H."/>
            <person name="Taylor A."/>
            <person name="Grigoriev I.V."/>
            <person name="Nagy L.G."/>
            <person name="Martin F."/>
            <person name="Kauserud H."/>
        </authorList>
    </citation>
    <scope>NUCLEOTIDE SEQUENCE</scope>
    <source>
        <strain evidence="5">9144</strain>
    </source>
</reference>
<name>A0AAD6YF95_9AGAR</name>
<dbReference type="EMBL" id="JARJCW010000013">
    <property type="protein sequence ID" value="KAJ7218129.1"/>
    <property type="molecule type" value="Genomic_DNA"/>
</dbReference>
<keyword evidence="2" id="KW-0645">Protease</keyword>
<dbReference type="AlphaFoldDB" id="A0AAD6YF95"/>
<evidence type="ECO:0000256" key="2">
    <source>
        <dbReference type="ARBA" id="ARBA00022670"/>
    </source>
</evidence>
<accession>A0AAD6YF95</accession>
<evidence type="ECO:0000313" key="5">
    <source>
        <dbReference type="EMBL" id="KAJ7218129.1"/>
    </source>
</evidence>
<dbReference type="GO" id="GO:0006508">
    <property type="term" value="P:proteolysis"/>
    <property type="evidence" value="ECO:0007669"/>
    <property type="project" value="UniProtKB-KW"/>
</dbReference>
<dbReference type="Gene3D" id="3.40.630.20">
    <property type="entry name" value="Peptidase C15, pyroglutamyl peptidase I-like"/>
    <property type="match status" value="1"/>
</dbReference>
<keyword evidence="4" id="KW-0788">Thiol protease</keyword>
<comment type="caution">
    <text evidence="5">The sequence shown here is derived from an EMBL/GenBank/DDBJ whole genome shotgun (WGS) entry which is preliminary data.</text>
</comment>
<evidence type="ECO:0000313" key="6">
    <source>
        <dbReference type="Proteomes" id="UP001219525"/>
    </source>
</evidence>
<dbReference type="PANTHER" id="PTHR23402:SF1">
    <property type="entry name" value="PYROGLUTAMYL-PEPTIDASE I"/>
    <property type="match status" value="1"/>
</dbReference>
<keyword evidence="6" id="KW-1185">Reference proteome</keyword>
<evidence type="ECO:0000256" key="1">
    <source>
        <dbReference type="ARBA" id="ARBA00006641"/>
    </source>
</evidence>
<dbReference type="InterPro" id="IPR036440">
    <property type="entry name" value="Peptidase_C15-like_sf"/>
</dbReference>
<organism evidence="5 6">
    <name type="scientific">Mycena pura</name>
    <dbReference type="NCBI Taxonomy" id="153505"/>
    <lineage>
        <taxon>Eukaryota</taxon>
        <taxon>Fungi</taxon>
        <taxon>Dikarya</taxon>
        <taxon>Basidiomycota</taxon>
        <taxon>Agaricomycotina</taxon>
        <taxon>Agaricomycetes</taxon>
        <taxon>Agaricomycetidae</taxon>
        <taxon>Agaricales</taxon>
        <taxon>Marasmiineae</taxon>
        <taxon>Mycenaceae</taxon>
        <taxon>Mycena</taxon>
    </lineage>
</organism>